<evidence type="ECO:0000313" key="22">
    <source>
        <dbReference type="Proteomes" id="UP000306196"/>
    </source>
</evidence>
<proteinExistence type="inferred from homology"/>
<dbReference type="InterPro" id="IPR001650">
    <property type="entry name" value="Helicase_C-like"/>
</dbReference>
<dbReference type="GO" id="GO:0008564">
    <property type="term" value="F:protein-exporting ATPase activity"/>
    <property type="evidence" value="ECO:0007669"/>
    <property type="project" value="UniProtKB-EC"/>
</dbReference>
<evidence type="ECO:0000256" key="6">
    <source>
        <dbReference type="ARBA" id="ARBA00022490"/>
    </source>
</evidence>
<evidence type="ECO:0000256" key="2">
    <source>
        <dbReference type="ARBA" id="ARBA00004170"/>
    </source>
</evidence>
<dbReference type="PROSITE" id="PS51196">
    <property type="entry name" value="SECA_MOTOR_DEAD"/>
    <property type="match status" value="1"/>
</dbReference>
<keyword evidence="11 15" id="KW-0653">Protein transport</keyword>
<dbReference type="PANTHER" id="PTHR30612">
    <property type="entry name" value="SECA INNER MEMBRANE COMPONENT OF SEC PROTEIN SECRETION SYSTEM"/>
    <property type="match status" value="1"/>
</dbReference>
<dbReference type="EC" id="7.4.2.8" evidence="15"/>
<accession>A0A5R8KBB0</accession>
<keyword evidence="7" id="KW-0479">Metal-binding</keyword>
<dbReference type="GO" id="GO:0005886">
    <property type="term" value="C:plasma membrane"/>
    <property type="evidence" value="ECO:0007669"/>
    <property type="project" value="UniProtKB-SubCell"/>
</dbReference>
<dbReference type="CDD" id="cd18803">
    <property type="entry name" value="SF2_C_secA"/>
    <property type="match status" value="1"/>
</dbReference>
<evidence type="ECO:0000256" key="12">
    <source>
        <dbReference type="ARBA" id="ARBA00022967"/>
    </source>
</evidence>
<dbReference type="GO" id="GO:0043952">
    <property type="term" value="P:protein transport by the Sec complex"/>
    <property type="evidence" value="ECO:0007669"/>
    <property type="project" value="TreeGrafter"/>
</dbReference>
<keyword evidence="5 15" id="KW-1003">Cell membrane</keyword>
<dbReference type="InterPro" id="IPR014018">
    <property type="entry name" value="SecA_motor_DEAD"/>
</dbReference>
<dbReference type="InterPro" id="IPR004027">
    <property type="entry name" value="SEC_C_motif"/>
</dbReference>
<dbReference type="SUPFAM" id="SSF81886">
    <property type="entry name" value="Helical scaffold and wing domains of SecA"/>
    <property type="match status" value="1"/>
</dbReference>
<dbReference type="Pfam" id="PF07516">
    <property type="entry name" value="SecA_SW"/>
    <property type="match status" value="1"/>
</dbReference>
<dbReference type="InterPro" id="IPR000185">
    <property type="entry name" value="SecA"/>
</dbReference>
<gene>
    <name evidence="15 21" type="primary">secA</name>
    <name evidence="21" type="ORF">FEM03_16735</name>
</gene>
<dbReference type="EMBL" id="VAUV01000012">
    <property type="protein sequence ID" value="TLD69604.1"/>
    <property type="molecule type" value="Genomic_DNA"/>
</dbReference>
<dbReference type="Gene3D" id="3.40.50.300">
    <property type="entry name" value="P-loop containing nucleotide triphosphate hydrolases"/>
    <property type="match status" value="3"/>
</dbReference>
<feature type="domain" description="SecA family profile" evidence="20">
    <location>
        <begin position="3"/>
        <end position="775"/>
    </location>
</feature>
<evidence type="ECO:0000256" key="9">
    <source>
        <dbReference type="ARBA" id="ARBA00022833"/>
    </source>
</evidence>
<dbReference type="GO" id="GO:0031522">
    <property type="term" value="C:cell envelope Sec protein transport complex"/>
    <property type="evidence" value="ECO:0007669"/>
    <property type="project" value="TreeGrafter"/>
</dbReference>
<dbReference type="NCBIfam" id="TIGR00963">
    <property type="entry name" value="secA"/>
    <property type="match status" value="1"/>
</dbReference>
<keyword evidence="10 15" id="KW-0067">ATP-binding</keyword>
<keyword evidence="22" id="KW-1185">Reference proteome</keyword>
<dbReference type="InterPro" id="IPR036266">
    <property type="entry name" value="SecA_Wing/Scaffold_sf"/>
</dbReference>
<dbReference type="Pfam" id="PF02810">
    <property type="entry name" value="SEC-C"/>
    <property type="match status" value="1"/>
</dbReference>
<keyword evidence="13 15" id="KW-0811">Translocation</keyword>
<dbReference type="InterPro" id="IPR020937">
    <property type="entry name" value="SecA_CS"/>
</dbReference>
<dbReference type="SMART" id="SM00957">
    <property type="entry name" value="SecA_DEAD"/>
    <property type="match status" value="1"/>
</dbReference>
<evidence type="ECO:0000256" key="5">
    <source>
        <dbReference type="ARBA" id="ARBA00022475"/>
    </source>
</evidence>
<dbReference type="GO" id="GO:0006605">
    <property type="term" value="P:protein targeting"/>
    <property type="evidence" value="ECO:0007669"/>
    <property type="project" value="UniProtKB-UniRule"/>
</dbReference>
<comment type="subunit">
    <text evidence="15">Monomer and homodimer. Part of the essential Sec protein translocation apparatus which comprises SecA, SecYEG and auxiliary proteins SecDF. Other proteins may also be involved.</text>
</comment>
<dbReference type="Gene3D" id="3.90.1440.10">
    <property type="entry name" value="SecA, preprotein cross-linking domain"/>
    <property type="match status" value="1"/>
</dbReference>
<dbReference type="InterPro" id="IPR014001">
    <property type="entry name" value="Helicase_ATP-bd"/>
</dbReference>
<evidence type="ECO:0000259" key="19">
    <source>
        <dbReference type="PROSITE" id="PS51194"/>
    </source>
</evidence>
<comment type="subcellular location">
    <subcellularLocation>
        <location evidence="15">Cell membrane</location>
        <topology evidence="15">Peripheral membrane protein</topology>
        <orientation evidence="15">Cytoplasmic side</orientation>
    </subcellularLocation>
    <subcellularLocation>
        <location evidence="15">Cytoplasm</location>
    </subcellularLocation>
    <subcellularLocation>
        <location evidence="2">Membrane</location>
        <topology evidence="2">Peripheral membrane protein</topology>
    </subcellularLocation>
    <text evidence="15">Distribution is 50-50.</text>
</comment>
<keyword evidence="14 15" id="KW-0472">Membrane</keyword>
<dbReference type="PRINTS" id="PR00906">
    <property type="entry name" value="SECA"/>
</dbReference>
<reference evidence="21 22" key="1">
    <citation type="submission" date="2019-05" db="EMBL/GenBank/DDBJ databases">
        <title>Verrucobacter flavum gen. nov., sp. nov. a new member of the family Verrucomicrobiaceae.</title>
        <authorList>
            <person name="Szuroczki S."/>
            <person name="Abbaszade G."/>
            <person name="Szabo A."/>
            <person name="Felfoldi T."/>
            <person name="Schumann P."/>
            <person name="Boka K."/>
            <person name="Keki Z."/>
            <person name="Toumi M."/>
            <person name="Toth E."/>
        </authorList>
    </citation>
    <scope>NUCLEOTIDE SEQUENCE [LARGE SCALE GENOMIC DNA]</scope>
    <source>
        <strain evidence="21 22">MG-N-17</strain>
    </source>
</reference>
<feature type="binding site" evidence="15">
    <location>
        <position position="696"/>
    </location>
    <ligand>
        <name>ATP</name>
        <dbReference type="ChEBI" id="CHEBI:30616"/>
    </ligand>
</feature>
<dbReference type="GO" id="GO:0065002">
    <property type="term" value="P:intracellular protein transmembrane transport"/>
    <property type="evidence" value="ECO:0007669"/>
    <property type="project" value="UniProtKB-UniRule"/>
</dbReference>
<feature type="compositionally biased region" description="Basic and acidic residues" evidence="17">
    <location>
        <begin position="1023"/>
        <end position="1042"/>
    </location>
</feature>
<evidence type="ECO:0000256" key="14">
    <source>
        <dbReference type="ARBA" id="ARBA00023136"/>
    </source>
</evidence>
<feature type="binding site" evidence="15">
    <location>
        <position position="181"/>
    </location>
    <ligand>
        <name>ATP</name>
        <dbReference type="ChEBI" id="CHEBI:30616"/>
    </ligand>
</feature>
<evidence type="ECO:0000259" key="20">
    <source>
        <dbReference type="PROSITE" id="PS51196"/>
    </source>
</evidence>
<dbReference type="HAMAP" id="MF_01382">
    <property type="entry name" value="SecA"/>
    <property type="match status" value="1"/>
</dbReference>
<dbReference type="InterPro" id="IPR044722">
    <property type="entry name" value="SecA_SF2_C"/>
</dbReference>
<dbReference type="Pfam" id="PF01043">
    <property type="entry name" value="SecA_PP_bind"/>
    <property type="match status" value="1"/>
</dbReference>
<evidence type="ECO:0000256" key="17">
    <source>
        <dbReference type="SAM" id="MobiDB-lite"/>
    </source>
</evidence>
<dbReference type="InterPro" id="IPR011130">
    <property type="entry name" value="SecA_preprotein_X-link_dom"/>
</dbReference>
<dbReference type="GO" id="GO:0005829">
    <property type="term" value="C:cytosol"/>
    <property type="evidence" value="ECO:0007669"/>
    <property type="project" value="TreeGrafter"/>
</dbReference>
<dbReference type="Pfam" id="PF07517">
    <property type="entry name" value="SecA_DEAD"/>
    <property type="match status" value="1"/>
</dbReference>
<evidence type="ECO:0000256" key="3">
    <source>
        <dbReference type="ARBA" id="ARBA00007650"/>
    </source>
</evidence>
<dbReference type="Proteomes" id="UP000306196">
    <property type="component" value="Unassembled WGS sequence"/>
</dbReference>
<dbReference type="GO" id="GO:0046872">
    <property type="term" value="F:metal ion binding"/>
    <property type="evidence" value="ECO:0007669"/>
    <property type="project" value="UniProtKB-KW"/>
</dbReference>
<dbReference type="FunFam" id="3.40.50.300:FF:000429">
    <property type="entry name" value="Preprotein translocase subunit SecA"/>
    <property type="match status" value="1"/>
</dbReference>
<dbReference type="RefSeq" id="WP_138087432.1">
    <property type="nucleotide sequence ID" value="NZ_VAUV01000012.1"/>
</dbReference>
<dbReference type="GO" id="GO:0005524">
    <property type="term" value="F:ATP binding"/>
    <property type="evidence" value="ECO:0007669"/>
    <property type="project" value="UniProtKB-UniRule"/>
</dbReference>
<dbReference type="Pfam" id="PF21090">
    <property type="entry name" value="P-loop_SecA"/>
    <property type="match status" value="2"/>
</dbReference>
<feature type="binding site" evidence="15">
    <location>
        <begin position="199"/>
        <end position="203"/>
    </location>
    <ligand>
        <name>ATP</name>
        <dbReference type="ChEBI" id="CHEBI:30616"/>
    </ligand>
</feature>
<dbReference type="OrthoDB" id="9805579at2"/>
<organism evidence="21 22">
    <name type="scientific">Phragmitibacter flavus</name>
    <dbReference type="NCBI Taxonomy" id="2576071"/>
    <lineage>
        <taxon>Bacteria</taxon>
        <taxon>Pseudomonadati</taxon>
        <taxon>Verrucomicrobiota</taxon>
        <taxon>Verrucomicrobiia</taxon>
        <taxon>Verrucomicrobiales</taxon>
        <taxon>Verrucomicrobiaceae</taxon>
        <taxon>Phragmitibacter</taxon>
    </lineage>
</organism>
<comment type="catalytic activity">
    <reaction evidence="15">
        <text>ATP + H2O + cellular proteinSide 1 = ADP + phosphate + cellular proteinSide 2.</text>
        <dbReference type="EC" id="7.4.2.8"/>
    </reaction>
</comment>
<dbReference type="PROSITE" id="PS01312">
    <property type="entry name" value="SECA"/>
    <property type="match status" value="1"/>
</dbReference>
<evidence type="ECO:0000259" key="18">
    <source>
        <dbReference type="PROSITE" id="PS51192"/>
    </source>
</evidence>
<dbReference type="Gene3D" id="1.10.3060.10">
    <property type="entry name" value="Helical scaffold and wing domains of SecA"/>
    <property type="match status" value="1"/>
</dbReference>
<evidence type="ECO:0000256" key="10">
    <source>
        <dbReference type="ARBA" id="ARBA00022840"/>
    </source>
</evidence>
<dbReference type="SMART" id="SM00958">
    <property type="entry name" value="SecA_PP_bind"/>
    <property type="match status" value="1"/>
</dbReference>
<protein>
    <recommendedName>
        <fullName evidence="15 16">Protein translocase subunit SecA</fullName>
        <ecNumber evidence="15">7.4.2.8</ecNumber>
    </recommendedName>
</protein>
<keyword evidence="9" id="KW-0862">Zinc</keyword>
<name>A0A5R8KBB0_9BACT</name>
<keyword evidence="8 15" id="KW-0547">Nucleotide-binding</keyword>
<dbReference type="Gene3D" id="3.10.450.50">
    <property type="match status" value="1"/>
</dbReference>
<dbReference type="SUPFAM" id="SSF52540">
    <property type="entry name" value="P-loop containing nucleoside triphosphate hydrolases"/>
    <property type="match status" value="2"/>
</dbReference>
<evidence type="ECO:0000256" key="7">
    <source>
        <dbReference type="ARBA" id="ARBA00022723"/>
    </source>
</evidence>
<comment type="function">
    <text evidence="15">Part of the Sec protein translocase complex. Interacts with the SecYEG preprotein conducting channel. Has a central role in coupling the hydrolysis of ATP to the transfer of proteins into and across the cell membrane, serving as an ATP-driven molecular motor driving the stepwise translocation of polypeptide chains across the membrane.</text>
</comment>
<dbReference type="InterPro" id="IPR027417">
    <property type="entry name" value="P-loop_NTPase"/>
</dbReference>
<keyword evidence="6 15" id="KW-0963">Cytoplasm</keyword>
<dbReference type="SUPFAM" id="SSF81767">
    <property type="entry name" value="Pre-protein crosslinking domain of SecA"/>
    <property type="match status" value="1"/>
</dbReference>
<comment type="cofactor">
    <cofactor evidence="1">
        <name>Zn(2+)</name>
        <dbReference type="ChEBI" id="CHEBI:29105"/>
    </cofactor>
</comment>
<dbReference type="PANTHER" id="PTHR30612:SF0">
    <property type="entry name" value="CHLOROPLAST PROTEIN-TRANSPORTING ATPASE"/>
    <property type="match status" value="1"/>
</dbReference>
<evidence type="ECO:0000313" key="21">
    <source>
        <dbReference type="EMBL" id="TLD69604.1"/>
    </source>
</evidence>
<dbReference type="CDD" id="cd17928">
    <property type="entry name" value="DEXDc_SecA"/>
    <property type="match status" value="1"/>
</dbReference>
<evidence type="ECO:0000256" key="1">
    <source>
        <dbReference type="ARBA" id="ARBA00001947"/>
    </source>
</evidence>
<evidence type="ECO:0000256" key="11">
    <source>
        <dbReference type="ARBA" id="ARBA00022927"/>
    </source>
</evidence>
<dbReference type="InterPro" id="IPR011116">
    <property type="entry name" value="SecA_Wing/Scaffold"/>
</dbReference>
<dbReference type="AlphaFoldDB" id="A0A5R8KBB0"/>
<feature type="domain" description="Helicase ATP-binding" evidence="18">
    <location>
        <begin position="183"/>
        <end position="342"/>
    </location>
</feature>
<dbReference type="InterPro" id="IPR036670">
    <property type="entry name" value="SecA_X-link_sf"/>
</dbReference>
<sequence>MFDWIIRKIIGSKNQRAVKKLWPIVSIINGHEAKLQELSEEALRERTKAWQDRFSAFHEPQFLGGVWLRLAEDKQVDECLRVLDDKFTRLKEFFPALDQTLVAESSWTSEPLDQKKDRITRAQAAYEAIAPKFTKIEQDILADILPEVFAVVKNAARRLCGREVLVCDQPLKWEMVHFDVQLIGGTALHRGMIAEMATGEGKTLVGTLPVFLNALTGRGVHVVTVNDYLARRDSEWMGTLYKFLGLTVGCLQNDQPPEIRRGQYACDITYGTNSEFGFDYLRDNGMARSKEHQVQRGHYFAIIDEVDSVLIDEARTPLIISGPVASSTHQFDRYKPLVEQLVRRQNALCNNLITEANKHFEAGELDLAGTKLLQVRLGHPKNRGFMRAMEDHEKRKAMQKTELSFYQDTQKTALFALKEDLYYVIDEKTHDADLSELGRQYLNPDDPDAFVLPDLASHYATIDTDTSLNDAQKQAKKDELQAKLDTQGQRIHSINQLLRAYCLYEKDVEYVVRENKVVIVDENTGREMPGRRWSDGLHQAVEAKEGVHIDQETQTLATITIQNYFRLYQKLGGMTGTAETDAAEFHDIYGLDVLSIPTNRPVKRIDQNDNIFKTRREKYQAVLKLITERHALGQPMLIGTASVDTSETVSRLLKLQKIPHAVLNAKYHRQEAEIVARAGQKGAVTVSTNMAGRGTDIKLGAGVADLGGLFVLGTERHESRRVDRQLRGRCARQGDPGESKFFISFEDDLMRNFGAAERMTKIMERFGMEEGQELEHPWLNRSVETAQKRVEQRNYLSRKHVLEYDDVMNQQREVVYTFRNEVLDSPDPRLILDEVVEKTLPDRVEEFMPRQGGDDVEANHQALLNWLNTTFPLGLTAQEAAFETRDFDANVAFILERIKRAYDLKTTGVLPQLLQESERIILLEAIDDLWQQHLYAIDGLREGIRLRSYAEKNPLVEYKKEAFAMFEELMANIHGKVLTNLFSSHQRLHMFMEHIRQSMLNARQTSAENPGQPPTTRPAAVAENREEPKPADEGPRITIPLKREVQKVGRNDLCPCGSGKKYKSCCGRNA</sequence>
<keyword evidence="4 15" id="KW-0813">Transport</keyword>
<keyword evidence="12 15" id="KW-1278">Translocase</keyword>
<comment type="similarity">
    <text evidence="3 15 16">Belongs to the SecA family.</text>
</comment>
<feature type="region of interest" description="Disordered" evidence="17">
    <location>
        <begin position="1001"/>
        <end position="1042"/>
    </location>
</feature>
<comment type="caution">
    <text evidence="21">The sequence shown here is derived from an EMBL/GenBank/DDBJ whole genome shotgun (WGS) entry which is preliminary data.</text>
</comment>
<evidence type="ECO:0000256" key="4">
    <source>
        <dbReference type="ARBA" id="ARBA00022448"/>
    </source>
</evidence>
<dbReference type="GO" id="GO:0017038">
    <property type="term" value="P:protein import"/>
    <property type="evidence" value="ECO:0007669"/>
    <property type="project" value="InterPro"/>
</dbReference>
<evidence type="ECO:0000256" key="8">
    <source>
        <dbReference type="ARBA" id="ARBA00022741"/>
    </source>
</evidence>
<dbReference type="PROSITE" id="PS51194">
    <property type="entry name" value="HELICASE_CTER"/>
    <property type="match status" value="1"/>
</dbReference>
<evidence type="ECO:0000256" key="13">
    <source>
        <dbReference type="ARBA" id="ARBA00023010"/>
    </source>
</evidence>
<dbReference type="PROSITE" id="PS51192">
    <property type="entry name" value="HELICASE_ATP_BIND_1"/>
    <property type="match status" value="1"/>
</dbReference>
<feature type="domain" description="Helicase C-terminal" evidence="19">
    <location>
        <begin position="617"/>
        <end position="782"/>
    </location>
</feature>
<evidence type="ECO:0000256" key="16">
    <source>
        <dbReference type="RuleBase" id="RU003874"/>
    </source>
</evidence>
<evidence type="ECO:0000256" key="15">
    <source>
        <dbReference type="HAMAP-Rule" id="MF_01382"/>
    </source>
</evidence>
<dbReference type="InterPro" id="IPR011115">
    <property type="entry name" value="SecA_DEAD"/>
</dbReference>